<comment type="caution">
    <text evidence="1">The sequence shown here is derived from an EMBL/GenBank/DDBJ whole genome shotgun (WGS) entry which is preliminary data.</text>
</comment>
<organism evidence="1 2">
    <name type="scientific">Scophthalmus maximus</name>
    <name type="common">Turbot</name>
    <name type="synonym">Psetta maxima</name>
    <dbReference type="NCBI Taxonomy" id="52904"/>
    <lineage>
        <taxon>Eukaryota</taxon>
        <taxon>Metazoa</taxon>
        <taxon>Chordata</taxon>
        <taxon>Craniata</taxon>
        <taxon>Vertebrata</taxon>
        <taxon>Euteleostomi</taxon>
        <taxon>Actinopterygii</taxon>
        <taxon>Neopterygii</taxon>
        <taxon>Teleostei</taxon>
        <taxon>Neoteleostei</taxon>
        <taxon>Acanthomorphata</taxon>
        <taxon>Carangaria</taxon>
        <taxon>Pleuronectiformes</taxon>
        <taxon>Pleuronectoidei</taxon>
        <taxon>Scophthalmidae</taxon>
        <taxon>Scophthalmus</taxon>
    </lineage>
</organism>
<evidence type="ECO:0000313" key="1">
    <source>
        <dbReference type="EMBL" id="KAF0038148.1"/>
    </source>
</evidence>
<dbReference type="AlphaFoldDB" id="A0A6A4T1G2"/>
<name>A0A6A4T1G2_SCOMX</name>
<gene>
    <name evidence="1" type="ORF">F2P81_008632</name>
</gene>
<evidence type="ECO:0000313" key="2">
    <source>
        <dbReference type="Proteomes" id="UP000438429"/>
    </source>
</evidence>
<accession>A0A6A4T1G2</accession>
<dbReference type="EMBL" id="VEVO01000008">
    <property type="protein sequence ID" value="KAF0038148.1"/>
    <property type="molecule type" value="Genomic_DNA"/>
</dbReference>
<protein>
    <submittedName>
        <fullName evidence="1">Uncharacterized protein</fullName>
    </submittedName>
</protein>
<reference evidence="1 2" key="1">
    <citation type="submission" date="2019-06" db="EMBL/GenBank/DDBJ databases">
        <title>Draft genomes of female and male turbot (Scophthalmus maximus).</title>
        <authorList>
            <person name="Xu H."/>
            <person name="Xu X.-W."/>
            <person name="Shao C."/>
            <person name="Chen S."/>
        </authorList>
    </citation>
    <scope>NUCLEOTIDE SEQUENCE [LARGE SCALE GENOMIC DNA]</scope>
    <source>
        <strain evidence="1">Ysfricsl-2016a</strain>
        <tissue evidence="1">Blood</tissue>
    </source>
</reference>
<dbReference type="Proteomes" id="UP000438429">
    <property type="component" value="Unassembled WGS sequence"/>
</dbReference>
<sequence>MNHRGQDREGEEPPGVSIAVRRQPTVAFFSITTIHRVVGNRDLQVYNAKIRCKDKISIFEPKDIPPWKSPENEKT</sequence>
<proteinExistence type="predicted"/>